<name>A0A8S1CK09_9INSE</name>
<feature type="chain" id="PRO_5035778271" description="WAP domain-containing protein" evidence="2">
    <location>
        <begin position="49"/>
        <end position="227"/>
    </location>
</feature>
<feature type="compositionally biased region" description="Basic residues" evidence="1">
    <location>
        <begin position="1"/>
        <end position="11"/>
    </location>
</feature>
<evidence type="ECO:0000313" key="3">
    <source>
        <dbReference type="EMBL" id="CAB3369753.1"/>
    </source>
</evidence>
<comment type="caution">
    <text evidence="3">The sequence shown here is derived from an EMBL/GenBank/DDBJ whole genome shotgun (WGS) entry which is preliminary data.</text>
</comment>
<proteinExistence type="predicted"/>
<reference evidence="3 4" key="1">
    <citation type="submission" date="2020-04" db="EMBL/GenBank/DDBJ databases">
        <authorList>
            <person name="Alioto T."/>
            <person name="Alioto T."/>
            <person name="Gomez Garrido J."/>
        </authorList>
    </citation>
    <scope>NUCLEOTIDE SEQUENCE [LARGE SCALE GENOMIC DNA]</scope>
</reference>
<sequence length="227" mass="24911">MDRGHSTHTRHAGGAIHERRRTPTVVSVPPSMPPSVLLLLAAVATVAAAQTTQPQRQPISDEEPVSEFEVGGPHCPPSVSPVSKGLCSMQKCYAHAECQGNGRLCCYNGCVYSCMLKMLPPLVFDWIDEDSDEERGTNETMAEETWSASHQQSSSEEEKDEETEQDKAEAIAPGHVVALPEGCVLTQKDFEQLLVFQKKEYVEKCYCKDGEVFCKVHGSGKKKATKT</sequence>
<feature type="region of interest" description="Disordered" evidence="1">
    <location>
        <begin position="1"/>
        <end position="28"/>
    </location>
</feature>
<dbReference type="GO" id="GO:0005615">
    <property type="term" value="C:extracellular space"/>
    <property type="evidence" value="ECO:0007669"/>
    <property type="project" value="TreeGrafter"/>
</dbReference>
<feature type="signal peptide" evidence="2">
    <location>
        <begin position="1"/>
        <end position="48"/>
    </location>
</feature>
<evidence type="ECO:0000256" key="2">
    <source>
        <dbReference type="SAM" id="SignalP"/>
    </source>
</evidence>
<dbReference type="Proteomes" id="UP000494165">
    <property type="component" value="Unassembled WGS sequence"/>
</dbReference>
<keyword evidence="4" id="KW-1185">Reference proteome</keyword>
<evidence type="ECO:0008006" key="5">
    <source>
        <dbReference type="Google" id="ProtNLM"/>
    </source>
</evidence>
<dbReference type="InterPro" id="IPR042357">
    <property type="entry name" value="WFDC1"/>
</dbReference>
<dbReference type="AlphaFoldDB" id="A0A8S1CK09"/>
<gene>
    <name evidence="3" type="ORF">CLODIP_2_CD04236</name>
</gene>
<dbReference type="PANTHER" id="PTHR14308:SF0">
    <property type="entry name" value="WAP FOUR-DISULFIDE CORE DOMAIN PROTEIN 1"/>
    <property type="match status" value="1"/>
</dbReference>
<accession>A0A8S1CK09</accession>
<feature type="compositionally biased region" description="Low complexity" evidence="1">
    <location>
        <begin position="144"/>
        <end position="154"/>
    </location>
</feature>
<dbReference type="OrthoDB" id="5989673at2759"/>
<evidence type="ECO:0000256" key="1">
    <source>
        <dbReference type="SAM" id="MobiDB-lite"/>
    </source>
</evidence>
<dbReference type="EMBL" id="CADEPI010000047">
    <property type="protein sequence ID" value="CAB3369753.1"/>
    <property type="molecule type" value="Genomic_DNA"/>
</dbReference>
<keyword evidence="2" id="KW-0732">Signal</keyword>
<dbReference type="GO" id="GO:0001558">
    <property type="term" value="P:regulation of cell growth"/>
    <property type="evidence" value="ECO:0007669"/>
    <property type="project" value="TreeGrafter"/>
</dbReference>
<dbReference type="PANTHER" id="PTHR14308">
    <property type="entry name" value="WAP FOUR-DISULFIDE CORE DOMAIN PROTEIN 1"/>
    <property type="match status" value="1"/>
</dbReference>
<feature type="compositionally biased region" description="Acidic residues" evidence="1">
    <location>
        <begin position="155"/>
        <end position="164"/>
    </location>
</feature>
<protein>
    <recommendedName>
        <fullName evidence="5">WAP domain-containing protein</fullName>
    </recommendedName>
</protein>
<evidence type="ECO:0000313" key="4">
    <source>
        <dbReference type="Proteomes" id="UP000494165"/>
    </source>
</evidence>
<organism evidence="3 4">
    <name type="scientific">Cloeon dipterum</name>
    <dbReference type="NCBI Taxonomy" id="197152"/>
    <lineage>
        <taxon>Eukaryota</taxon>
        <taxon>Metazoa</taxon>
        <taxon>Ecdysozoa</taxon>
        <taxon>Arthropoda</taxon>
        <taxon>Hexapoda</taxon>
        <taxon>Insecta</taxon>
        <taxon>Pterygota</taxon>
        <taxon>Palaeoptera</taxon>
        <taxon>Ephemeroptera</taxon>
        <taxon>Pisciforma</taxon>
        <taxon>Baetidae</taxon>
        <taxon>Cloeon</taxon>
    </lineage>
</organism>
<feature type="region of interest" description="Disordered" evidence="1">
    <location>
        <begin position="51"/>
        <end position="72"/>
    </location>
</feature>
<feature type="region of interest" description="Disordered" evidence="1">
    <location>
        <begin position="133"/>
        <end position="168"/>
    </location>
</feature>